<evidence type="ECO:0000259" key="2">
    <source>
        <dbReference type="Pfam" id="PF03703"/>
    </source>
</evidence>
<gene>
    <name evidence="3" type="ORF">RQP53_12715</name>
</gene>
<feature type="transmembrane region" description="Helical" evidence="1">
    <location>
        <begin position="50"/>
        <end position="67"/>
    </location>
</feature>
<feature type="domain" description="YdbS-like PH" evidence="2">
    <location>
        <begin position="451"/>
        <end position="522"/>
    </location>
</feature>
<evidence type="ECO:0000313" key="4">
    <source>
        <dbReference type="Proteomes" id="UP001246372"/>
    </source>
</evidence>
<dbReference type="Proteomes" id="UP001246372">
    <property type="component" value="Unassembled WGS sequence"/>
</dbReference>
<keyword evidence="1" id="KW-0472">Membrane</keyword>
<keyword evidence="1" id="KW-0812">Transmembrane</keyword>
<feature type="transmembrane region" description="Helical" evidence="1">
    <location>
        <begin position="251"/>
        <end position="279"/>
    </location>
</feature>
<accession>A0ABU3PC38</accession>
<dbReference type="PIRSF" id="PIRSF026631">
    <property type="entry name" value="UCP026631"/>
    <property type="match status" value="1"/>
</dbReference>
<proteinExistence type="predicted"/>
<feature type="transmembrane region" description="Helical" evidence="1">
    <location>
        <begin position="196"/>
        <end position="218"/>
    </location>
</feature>
<feature type="transmembrane region" description="Helical" evidence="1">
    <location>
        <begin position="400"/>
        <end position="419"/>
    </location>
</feature>
<dbReference type="EMBL" id="JAVXZY010000004">
    <property type="protein sequence ID" value="MDT9000131.1"/>
    <property type="molecule type" value="Genomic_DNA"/>
</dbReference>
<feature type="domain" description="YdbS-like PH" evidence="2">
    <location>
        <begin position="71"/>
        <end position="143"/>
    </location>
</feature>
<dbReference type="RefSeq" id="WP_315650681.1">
    <property type="nucleotide sequence ID" value="NZ_JAVXZY010000004.1"/>
</dbReference>
<keyword evidence="1" id="KW-1133">Transmembrane helix</keyword>
<keyword evidence="4" id="KW-1185">Reference proteome</keyword>
<name>A0ABU3PC38_9BURK</name>
<dbReference type="InterPro" id="IPR005182">
    <property type="entry name" value="YdbS-like_PH"/>
</dbReference>
<dbReference type="PANTHER" id="PTHR34473:SF2">
    <property type="entry name" value="UPF0699 TRANSMEMBRANE PROTEIN YDBT"/>
    <property type="match status" value="1"/>
</dbReference>
<dbReference type="PANTHER" id="PTHR34473">
    <property type="entry name" value="UPF0699 TRANSMEMBRANE PROTEIN YDBS"/>
    <property type="match status" value="1"/>
</dbReference>
<sequence length="532" mass="58686">MSEQGLSPLQEAEAQRLHPLSALFVAGGMLRKVALPVLGGLVLGRGHQGWELWATVPLCLIAMWSVLRTSRYRYQLKDGELLVQEGVLGREWRHIPLARIHTSNQRRQLLHRLLGVTELSLESAAGGKPEAVMRVLSLRAAVALEARLRHAPAPDAVAPAATETLASIGTETAVAPAVGHSSSAPRTWLQLGMGEIVRLGLASNRGMVIVGVLFGAVMQKDQLREPFLRAMRVPLVWLKQTSAGLLAQGHWGWWLLEAGVLLLVGLLVLNLLSIVLALFKYHGFHLEQQGEKLVQRRGLSTRVSASARLPRLQRWEMQQNLRHRLMGRCRLAVTVAGDGDQHEHGLAPGGRFEELAPIATPAEAQQMLQRCLPALDWAALQWRPLGTKTLWRQLWGQGRWLALILGAGVMINVALHWALPAIGLAGVALLAVLALFAYARAWTAFAAVAEQGELLLYRHGVLNRQWVLIAGPRLQHVALYSSALDRSLGLTHLRADTLGGSRQHRALDIPCLDLAAAQWLRERLWRQILRPY</sequence>
<organism evidence="3 4">
    <name type="scientific">Roseateles aquae</name>
    <dbReference type="NCBI Taxonomy" id="3077235"/>
    <lineage>
        <taxon>Bacteria</taxon>
        <taxon>Pseudomonadati</taxon>
        <taxon>Pseudomonadota</taxon>
        <taxon>Betaproteobacteria</taxon>
        <taxon>Burkholderiales</taxon>
        <taxon>Sphaerotilaceae</taxon>
        <taxon>Roseateles</taxon>
    </lineage>
</organism>
<comment type="caution">
    <text evidence="3">The sequence shown here is derived from an EMBL/GenBank/DDBJ whole genome shotgun (WGS) entry which is preliminary data.</text>
</comment>
<feature type="transmembrane region" description="Helical" evidence="1">
    <location>
        <begin position="425"/>
        <end position="449"/>
    </location>
</feature>
<reference evidence="3" key="1">
    <citation type="submission" date="2023-09" db="EMBL/GenBank/DDBJ databases">
        <title>Paucibacter sp. APW11 Genome sequencing and assembly.</title>
        <authorList>
            <person name="Kim I."/>
        </authorList>
    </citation>
    <scope>NUCLEOTIDE SEQUENCE</scope>
    <source>
        <strain evidence="3">APW11</strain>
    </source>
</reference>
<evidence type="ECO:0000256" key="1">
    <source>
        <dbReference type="SAM" id="Phobius"/>
    </source>
</evidence>
<protein>
    <submittedName>
        <fullName evidence="3">PH domain-containing protein</fullName>
    </submittedName>
</protein>
<dbReference type="Pfam" id="PF03703">
    <property type="entry name" value="bPH_2"/>
    <property type="match status" value="2"/>
</dbReference>
<dbReference type="InterPro" id="IPR014529">
    <property type="entry name" value="UCP026631"/>
</dbReference>
<evidence type="ECO:0000313" key="3">
    <source>
        <dbReference type="EMBL" id="MDT9000131.1"/>
    </source>
</evidence>